<accession>A0A1G8P6R7</accession>
<evidence type="ECO:0000313" key="3">
    <source>
        <dbReference type="Proteomes" id="UP000199093"/>
    </source>
</evidence>
<dbReference type="InterPro" id="IPR015943">
    <property type="entry name" value="WD40/YVTN_repeat-like_dom_sf"/>
</dbReference>
<dbReference type="Gene3D" id="2.130.10.10">
    <property type="entry name" value="YVTN repeat-like/Quinoprotein amine dehydrogenase"/>
    <property type="match status" value="1"/>
</dbReference>
<dbReference type="InterPro" id="IPR006311">
    <property type="entry name" value="TAT_signal"/>
</dbReference>
<dbReference type="AlphaFoldDB" id="A0A1G8P6R7"/>
<gene>
    <name evidence="2" type="ORF">SAMN04487993_1011168</name>
</gene>
<dbReference type="InterPro" id="IPR011044">
    <property type="entry name" value="Quino_amine_DH_bsu"/>
</dbReference>
<organism evidence="2 3">
    <name type="scientific">Salipiger marinus</name>
    <dbReference type="NCBI Taxonomy" id="555512"/>
    <lineage>
        <taxon>Bacteria</taxon>
        <taxon>Pseudomonadati</taxon>
        <taxon>Pseudomonadota</taxon>
        <taxon>Alphaproteobacteria</taxon>
        <taxon>Rhodobacterales</taxon>
        <taxon>Roseobacteraceae</taxon>
        <taxon>Salipiger</taxon>
    </lineage>
</organism>
<dbReference type="RefSeq" id="WP_089848135.1">
    <property type="nucleotide sequence ID" value="NZ_FNEJ01000011.1"/>
</dbReference>
<dbReference type="InterPro" id="IPR008311">
    <property type="entry name" value="UCP028101"/>
</dbReference>
<dbReference type="OrthoDB" id="5624218at2"/>
<protein>
    <recommendedName>
        <fullName evidence="4">Twin-arginine translocation pathway signal</fullName>
    </recommendedName>
</protein>
<evidence type="ECO:0000256" key="1">
    <source>
        <dbReference type="SAM" id="SignalP"/>
    </source>
</evidence>
<feature type="signal peptide" evidence="1">
    <location>
        <begin position="1"/>
        <end position="23"/>
    </location>
</feature>
<reference evidence="2 3" key="1">
    <citation type="submission" date="2016-10" db="EMBL/GenBank/DDBJ databases">
        <authorList>
            <person name="de Groot N.N."/>
        </authorList>
    </citation>
    <scope>NUCLEOTIDE SEQUENCE [LARGE SCALE GENOMIC DNA]</scope>
    <source>
        <strain evidence="2 3">DSM 26424</strain>
    </source>
</reference>
<keyword evidence="3" id="KW-1185">Reference proteome</keyword>
<dbReference type="PROSITE" id="PS51318">
    <property type="entry name" value="TAT"/>
    <property type="match status" value="1"/>
</dbReference>
<name>A0A1G8P6R7_9RHOB</name>
<sequence length="362" mass="37316">MTTRRGFLATLLAASAAPATGWAAAGDPAYLAAAKDPQGGFVLAGLQADGAELFRIPLPARGHAGCAHPRRAEAVGFARRPGTYALVIDCAGGSVLHRLAAPEGHSFNGHGAYSADGTRLFTSEQVAEGSAGRVGVWDVAAGYRRIGGFATQGLGPHELRLMPDGASLVVANGGIQTDAFDRTMLNIETMRPSLAYLGLEGDLLDLVELEPDLRQNSIRHLALRGDGLVGFAMQWQGEPGAAPPLLGLHRRGGAVTLCQAPLAEELVMDGYAGSVAFDGSGTEIAITSPRGGRLHRFADTGAYLGAVSRADVCGLAAHAQGYLASDGLGGLLLVEAAQARPLRRAGLSWDNHIVPVGGQGHA</sequence>
<dbReference type="EMBL" id="FNEJ01000011">
    <property type="protein sequence ID" value="SDI87460.1"/>
    <property type="molecule type" value="Genomic_DNA"/>
</dbReference>
<feature type="chain" id="PRO_5011546331" description="Twin-arginine translocation pathway signal" evidence="1">
    <location>
        <begin position="24"/>
        <end position="362"/>
    </location>
</feature>
<dbReference type="PIRSF" id="PIRSF028101">
    <property type="entry name" value="UCP028101"/>
    <property type="match status" value="1"/>
</dbReference>
<dbReference type="Pfam" id="PF07433">
    <property type="entry name" value="DUF1513"/>
    <property type="match status" value="1"/>
</dbReference>
<dbReference type="Proteomes" id="UP000199093">
    <property type="component" value="Unassembled WGS sequence"/>
</dbReference>
<evidence type="ECO:0000313" key="2">
    <source>
        <dbReference type="EMBL" id="SDI87460.1"/>
    </source>
</evidence>
<dbReference type="STRING" id="555512.SAMN04487993_1011168"/>
<keyword evidence="1" id="KW-0732">Signal</keyword>
<proteinExistence type="predicted"/>
<evidence type="ECO:0008006" key="4">
    <source>
        <dbReference type="Google" id="ProtNLM"/>
    </source>
</evidence>
<dbReference type="SUPFAM" id="SSF50969">
    <property type="entry name" value="YVTN repeat-like/Quinoprotein amine dehydrogenase"/>
    <property type="match status" value="1"/>
</dbReference>